<dbReference type="Pfam" id="PF20555">
    <property type="entry name" value="DUF6767"/>
    <property type="match status" value="1"/>
</dbReference>
<sequence>MPKSTAKCPMRPGDPCSLCQPGADGPHNCGLVYLVMDDPDLREAWNQNRKELRRKAQAEKHA</sequence>
<dbReference type="RefSeq" id="WP_123574772.1">
    <property type="nucleotide sequence ID" value="NZ_FUKQ01000044.1"/>
</dbReference>
<evidence type="ECO:0000313" key="2">
    <source>
        <dbReference type="Proteomes" id="UP000188342"/>
    </source>
</evidence>
<dbReference type="InterPro" id="IPR046658">
    <property type="entry name" value="DUF6767"/>
</dbReference>
<accession>A0A1R4K5L2</accession>
<protein>
    <submittedName>
        <fullName evidence="1">Uncharacterized protein</fullName>
    </submittedName>
</protein>
<dbReference type="Proteomes" id="UP000188342">
    <property type="component" value="Unassembled WGS sequence"/>
</dbReference>
<keyword evidence="2" id="KW-1185">Reference proteome</keyword>
<dbReference type="AlphaFoldDB" id="A0A1R4K5L2"/>
<name>A0A1R4K5L2_9ACTN</name>
<gene>
    <name evidence="1" type="ORF">FM114_11605</name>
</gene>
<organism evidence="1 2">
    <name type="scientific">Luteococcus japonicus LSP_Lj1</name>
    <dbReference type="NCBI Taxonomy" id="1255658"/>
    <lineage>
        <taxon>Bacteria</taxon>
        <taxon>Bacillati</taxon>
        <taxon>Actinomycetota</taxon>
        <taxon>Actinomycetes</taxon>
        <taxon>Propionibacteriales</taxon>
        <taxon>Propionibacteriaceae</taxon>
        <taxon>Luteococcus</taxon>
    </lineage>
</organism>
<proteinExistence type="predicted"/>
<reference evidence="1 2" key="1">
    <citation type="submission" date="2017-02" db="EMBL/GenBank/DDBJ databases">
        <authorList>
            <person name="Peterson S.W."/>
        </authorList>
    </citation>
    <scope>NUCLEOTIDE SEQUENCE [LARGE SCALE GENOMIC DNA]</scope>
    <source>
        <strain evidence="1 2">LSP_Lj1</strain>
    </source>
</reference>
<dbReference type="STRING" id="1255658.FM114_11605"/>
<dbReference type="OrthoDB" id="4324184at2"/>
<evidence type="ECO:0000313" key="1">
    <source>
        <dbReference type="EMBL" id="SJN39559.1"/>
    </source>
</evidence>
<dbReference type="EMBL" id="FUKQ01000044">
    <property type="protein sequence ID" value="SJN39559.1"/>
    <property type="molecule type" value="Genomic_DNA"/>
</dbReference>